<protein>
    <submittedName>
        <fullName evidence="2">Uncharacterized protein</fullName>
    </submittedName>
</protein>
<dbReference type="EMBL" id="MPGH01000132">
    <property type="protein sequence ID" value="OLN86171.1"/>
    <property type="molecule type" value="Genomic_DNA"/>
</dbReference>
<keyword evidence="3" id="KW-1185">Reference proteome</keyword>
<organism evidence="2 3">
    <name type="scientific">Colletotrichum chlorophyti</name>
    <dbReference type="NCBI Taxonomy" id="708187"/>
    <lineage>
        <taxon>Eukaryota</taxon>
        <taxon>Fungi</taxon>
        <taxon>Dikarya</taxon>
        <taxon>Ascomycota</taxon>
        <taxon>Pezizomycotina</taxon>
        <taxon>Sordariomycetes</taxon>
        <taxon>Hypocreomycetidae</taxon>
        <taxon>Glomerellales</taxon>
        <taxon>Glomerellaceae</taxon>
        <taxon>Colletotrichum</taxon>
    </lineage>
</organism>
<dbReference type="Proteomes" id="UP000186583">
    <property type="component" value="Unassembled WGS sequence"/>
</dbReference>
<dbReference type="AlphaFoldDB" id="A0A1Q8RPF3"/>
<gene>
    <name evidence="2" type="ORF">CCHL11_04114</name>
</gene>
<dbReference type="OrthoDB" id="3913322at2759"/>
<dbReference type="STRING" id="708187.A0A1Q8RPF3"/>
<keyword evidence="1" id="KW-0732">Signal</keyword>
<feature type="signal peptide" evidence="1">
    <location>
        <begin position="1"/>
        <end position="19"/>
    </location>
</feature>
<dbReference type="InterPro" id="IPR045469">
    <property type="entry name" value="Nis1"/>
</dbReference>
<reference evidence="2 3" key="1">
    <citation type="submission" date="2016-11" db="EMBL/GenBank/DDBJ databases">
        <title>Draft Genome Assembly of Colletotrichum chlorophyti a pathogen of herbaceous plants.</title>
        <authorList>
            <person name="Gan P."/>
            <person name="Narusaka M."/>
            <person name="Tsushima A."/>
            <person name="Narusaka Y."/>
            <person name="Takano Y."/>
            <person name="Shirasu K."/>
        </authorList>
    </citation>
    <scope>NUCLEOTIDE SEQUENCE [LARGE SCALE GENOMIC DNA]</scope>
    <source>
        <strain evidence="2 3">NTL11</strain>
    </source>
</reference>
<dbReference type="Pfam" id="PF19271">
    <property type="entry name" value="Nis1"/>
    <property type="match status" value="1"/>
</dbReference>
<feature type="chain" id="PRO_5012096074" evidence="1">
    <location>
        <begin position="20"/>
        <end position="145"/>
    </location>
</feature>
<comment type="caution">
    <text evidence="2">The sequence shown here is derived from an EMBL/GenBank/DDBJ whole genome shotgun (WGS) entry which is preliminary data.</text>
</comment>
<evidence type="ECO:0000256" key="1">
    <source>
        <dbReference type="SAM" id="SignalP"/>
    </source>
</evidence>
<evidence type="ECO:0000313" key="2">
    <source>
        <dbReference type="EMBL" id="OLN86171.1"/>
    </source>
</evidence>
<accession>A0A1Q8RPF3</accession>
<name>A0A1Q8RPF3_9PEZI</name>
<proteinExistence type="predicted"/>
<evidence type="ECO:0000313" key="3">
    <source>
        <dbReference type="Proteomes" id="UP000186583"/>
    </source>
</evidence>
<sequence length="145" mass="15356">MQFRASLSVAASLFALANARIYGIAFPETVKAGDNVTAIVETENYIQTVQDIAIAFGIAPEASAYPQTLGQNFLGSFYLGPEKSNIIENITEIVTIPEDLAPGKYVVAAGLYSLYGASKSTTLTNYNVTVTVGDATSETYVGSQL</sequence>